<dbReference type="Pfam" id="PF01883">
    <property type="entry name" value="FeS_assembly_P"/>
    <property type="match status" value="1"/>
</dbReference>
<evidence type="ECO:0000256" key="9">
    <source>
        <dbReference type="HAMAP-Rule" id="MF_02040"/>
    </source>
</evidence>
<evidence type="ECO:0000256" key="8">
    <source>
        <dbReference type="ARBA" id="ARBA00023014"/>
    </source>
</evidence>
<evidence type="ECO:0000256" key="3">
    <source>
        <dbReference type="ARBA" id="ARBA00022723"/>
    </source>
</evidence>
<dbReference type="GO" id="GO:0051539">
    <property type="term" value="F:4 iron, 4 sulfur cluster binding"/>
    <property type="evidence" value="ECO:0007669"/>
    <property type="project" value="TreeGrafter"/>
</dbReference>
<dbReference type="InterPro" id="IPR027417">
    <property type="entry name" value="P-loop_NTPase"/>
</dbReference>
<evidence type="ECO:0000256" key="5">
    <source>
        <dbReference type="ARBA" id="ARBA00022801"/>
    </source>
</evidence>
<comment type="similarity">
    <text evidence="1">In the N-terminal section; belongs to the MIP18 family.</text>
</comment>
<keyword evidence="4 9" id="KW-0547">Nucleotide-binding</keyword>
<evidence type="ECO:0000259" key="10">
    <source>
        <dbReference type="Pfam" id="PF01883"/>
    </source>
</evidence>
<dbReference type="EMBL" id="QLYX01000009">
    <property type="protein sequence ID" value="RAY13271.1"/>
    <property type="molecule type" value="Genomic_DNA"/>
</dbReference>
<dbReference type="AlphaFoldDB" id="A0A365H2F1"/>
<dbReference type="Gene3D" id="3.40.50.300">
    <property type="entry name" value="P-loop containing nucleotide triphosphate hydrolases"/>
    <property type="match status" value="1"/>
</dbReference>
<dbReference type="InterPro" id="IPR044304">
    <property type="entry name" value="NUBPL-like"/>
</dbReference>
<keyword evidence="8 9" id="KW-0411">Iron-sulfur</keyword>
<dbReference type="RefSeq" id="WP_111869395.1">
    <property type="nucleotide sequence ID" value="NZ_QLYX01000009.1"/>
</dbReference>
<accession>A0A365H2F1</accession>
<evidence type="ECO:0000256" key="2">
    <source>
        <dbReference type="ARBA" id="ARBA00008205"/>
    </source>
</evidence>
<keyword evidence="6 9" id="KW-0067">ATP-binding</keyword>
<dbReference type="Pfam" id="PF10609">
    <property type="entry name" value="ParA"/>
    <property type="match status" value="1"/>
</dbReference>
<evidence type="ECO:0000256" key="1">
    <source>
        <dbReference type="ARBA" id="ARBA00007352"/>
    </source>
</evidence>
<dbReference type="SUPFAM" id="SSF52540">
    <property type="entry name" value="P-loop containing nucleoside triphosphate hydrolases"/>
    <property type="match status" value="1"/>
</dbReference>
<evidence type="ECO:0000256" key="4">
    <source>
        <dbReference type="ARBA" id="ARBA00022741"/>
    </source>
</evidence>
<dbReference type="GO" id="GO:0016887">
    <property type="term" value="F:ATP hydrolysis activity"/>
    <property type="evidence" value="ECO:0007669"/>
    <property type="project" value="UniProtKB-UniRule"/>
</dbReference>
<comment type="function">
    <text evidence="9">Binds and transfers iron-sulfur (Fe-S) clusters to target apoproteins. Can hydrolyze ATP.</text>
</comment>
<comment type="subunit">
    <text evidence="9">Homodimer.</text>
</comment>
<dbReference type="HAMAP" id="MF_02040">
    <property type="entry name" value="Mrp_NBP35"/>
    <property type="match status" value="1"/>
</dbReference>
<dbReference type="Proteomes" id="UP000251891">
    <property type="component" value="Unassembled WGS sequence"/>
</dbReference>
<dbReference type="GO" id="GO:0140663">
    <property type="term" value="F:ATP-dependent FeS chaperone activity"/>
    <property type="evidence" value="ECO:0007669"/>
    <property type="project" value="InterPro"/>
</dbReference>
<dbReference type="InterPro" id="IPR033756">
    <property type="entry name" value="YlxH/NBP35"/>
</dbReference>
<dbReference type="InterPro" id="IPR019591">
    <property type="entry name" value="Mrp/NBP35_ATP-bd"/>
</dbReference>
<dbReference type="GO" id="GO:0016226">
    <property type="term" value="P:iron-sulfur cluster assembly"/>
    <property type="evidence" value="ECO:0007669"/>
    <property type="project" value="InterPro"/>
</dbReference>
<gene>
    <name evidence="11" type="ORF">DPM19_19460</name>
</gene>
<dbReference type="GO" id="GO:0046872">
    <property type="term" value="F:metal ion binding"/>
    <property type="evidence" value="ECO:0007669"/>
    <property type="project" value="UniProtKB-KW"/>
</dbReference>
<feature type="domain" description="MIP18 family-like" evidence="10">
    <location>
        <begin position="8"/>
        <end position="79"/>
    </location>
</feature>
<keyword evidence="12" id="KW-1185">Reference proteome</keyword>
<dbReference type="OrthoDB" id="9809679at2"/>
<organism evidence="11 12">
    <name type="scientific">Actinomadura craniellae</name>
    <dbReference type="NCBI Taxonomy" id="2231787"/>
    <lineage>
        <taxon>Bacteria</taxon>
        <taxon>Bacillati</taxon>
        <taxon>Actinomycetota</taxon>
        <taxon>Actinomycetes</taxon>
        <taxon>Streptosporangiales</taxon>
        <taxon>Thermomonosporaceae</taxon>
        <taxon>Actinomadura</taxon>
    </lineage>
</organism>
<dbReference type="GO" id="GO:0005524">
    <property type="term" value="F:ATP binding"/>
    <property type="evidence" value="ECO:0007669"/>
    <property type="project" value="UniProtKB-UniRule"/>
</dbReference>
<dbReference type="PANTHER" id="PTHR42961">
    <property type="entry name" value="IRON-SULFUR PROTEIN NUBPL"/>
    <property type="match status" value="1"/>
</dbReference>
<comment type="caution">
    <text evidence="11">The sequence shown here is derived from an EMBL/GenBank/DDBJ whole genome shotgun (WGS) entry which is preliminary data.</text>
</comment>
<evidence type="ECO:0000313" key="12">
    <source>
        <dbReference type="Proteomes" id="UP000251891"/>
    </source>
</evidence>
<reference evidence="11 12" key="1">
    <citation type="submission" date="2018-06" db="EMBL/GenBank/DDBJ databases">
        <title>Actinomadura craniellae sp. nov. isolated from marine sponge Craniella sp.</title>
        <authorList>
            <person name="Li L."/>
            <person name="Xu Q.H."/>
            <person name="Lin H.W."/>
            <person name="Lu Y.H."/>
        </authorList>
    </citation>
    <scope>NUCLEOTIDE SEQUENCE [LARGE SCALE GENOMIC DNA]</scope>
    <source>
        <strain evidence="11 12">LHW63021</strain>
    </source>
</reference>
<evidence type="ECO:0000256" key="6">
    <source>
        <dbReference type="ARBA" id="ARBA00022840"/>
    </source>
</evidence>
<dbReference type="FunFam" id="3.40.50.300:FF:000304">
    <property type="entry name" value="Iron-sulfur cluster carrier protein"/>
    <property type="match status" value="1"/>
</dbReference>
<evidence type="ECO:0000256" key="7">
    <source>
        <dbReference type="ARBA" id="ARBA00023004"/>
    </source>
</evidence>
<comment type="similarity">
    <text evidence="2">In the C-terminal section; belongs to the Mrp/NBP35 ATP-binding proteins family.</text>
</comment>
<dbReference type="InterPro" id="IPR002744">
    <property type="entry name" value="MIP18-like"/>
</dbReference>
<feature type="binding site" evidence="9">
    <location>
        <begin position="122"/>
        <end position="129"/>
    </location>
    <ligand>
        <name>ATP</name>
        <dbReference type="ChEBI" id="CHEBI:30616"/>
    </ligand>
</feature>
<protein>
    <recommendedName>
        <fullName evidence="9">Iron-sulfur cluster carrier protein</fullName>
    </recommendedName>
</protein>
<name>A0A365H2F1_9ACTN</name>
<dbReference type="PANTHER" id="PTHR42961:SF2">
    <property type="entry name" value="IRON-SULFUR PROTEIN NUBPL"/>
    <property type="match status" value="1"/>
</dbReference>
<keyword evidence="5 9" id="KW-0378">Hydrolase</keyword>
<dbReference type="InterPro" id="IPR034904">
    <property type="entry name" value="FSCA_dom_sf"/>
</dbReference>
<dbReference type="CDD" id="cd02037">
    <property type="entry name" value="Mrp_NBP35"/>
    <property type="match status" value="1"/>
</dbReference>
<dbReference type="SUPFAM" id="SSF117916">
    <property type="entry name" value="Fe-S cluster assembly (FSCA) domain-like"/>
    <property type="match status" value="1"/>
</dbReference>
<proteinExistence type="inferred from homology"/>
<dbReference type="Gene3D" id="3.30.300.130">
    <property type="entry name" value="Fe-S cluster assembly (FSCA)"/>
    <property type="match status" value="1"/>
</dbReference>
<sequence length="379" mass="39631">MASPLTIEQVTAALASVQDPEIRRPITELEMVKGVDISPDGSVRVGVYLTVAGCPMRDKITKDVTAAVAALPGVSSVEVDLDVMNDEQRKALQTKLRGGEPAKEIPFAKPNSLTKVYAVASGKGGVGKSSITVNLAASLAAMGRKVGVVDADIYGHSVPRMLGVDGRPTKVEDMIMPPAAHDVKVISVGMFTAGNQPVVWRGPMLHRALQQFLADVYWGDLDILLMDLPPGTGDIAISVAQLLPSAEILVVTTPQQAAAEVAERAGAIAAQTHQQVAGVIENMSYLPCPHCGERTEIFGSGGGQTVADALTQTLGARVPLLGQVPIDPRLREGGDTGRPLVLDDPDAEAAKELRTIADKLAGRSRGLVGRSLGISPAGR</sequence>
<keyword evidence="3 9" id="KW-0479">Metal-binding</keyword>
<comment type="similarity">
    <text evidence="9">Belongs to the Mrp/NBP35 ATP-binding proteins family.</text>
</comment>
<keyword evidence="7 9" id="KW-0408">Iron</keyword>
<evidence type="ECO:0000313" key="11">
    <source>
        <dbReference type="EMBL" id="RAY13271.1"/>
    </source>
</evidence>